<dbReference type="NCBIfam" id="TIGR00738">
    <property type="entry name" value="rrf2_super"/>
    <property type="match status" value="1"/>
</dbReference>
<evidence type="ECO:0000256" key="1">
    <source>
        <dbReference type="ARBA" id="ARBA00023125"/>
    </source>
</evidence>
<proteinExistence type="predicted"/>
<dbReference type="Pfam" id="PF02082">
    <property type="entry name" value="Rrf2"/>
    <property type="match status" value="1"/>
</dbReference>
<dbReference type="Proteomes" id="UP000177349">
    <property type="component" value="Unassembled WGS sequence"/>
</dbReference>
<organism evidence="2 3">
    <name type="scientific">Candidatus Komeilibacteria bacterium RIFCSPLOWO2_01_FULL_53_11</name>
    <dbReference type="NCBI Taxonomy" id="1798552"/>
    <lineage>
        <taxon>Bacteria</taxon>
        <taxon>Candidatus Komeiliibacteriota</taxon>
    </lineage>
</organism>
<dbReference type="InterPro" id="IPR036388">
    <property type="entry name" value="WH-like_DNA-bd_sf"/>
</dbReference>
<dbReference type="AlphaFoldDB" id="A0A1G2BTA0"/>
<reference evidence="2 3" key="1">
    <citation type="journal article" date="2016" name="Nat. Commun.">
        <title>Thousands of microbial genomes shed light on interconnected biogeochemical processes in an aquifer system.</title>
        <authorList>
            <person name="Anantharaman K."/>
            <person name="Brown C.T."/>
            <person name="Hug L.A."/>
            <person name="Sharon I."/>
            <person name="Castelle C.J."/>
            <person name="Probst A.J."/>
            <person name="Thomas B.C."/>
            <person name="Singh A."/>
            <person name="Wilkins M.J."/>
            <person name="Karaoz U."/>
            <person name="Brodie E.L."/>
            <person name="Williams K.H."/>
            <person name="Hubbard S.S."/>
            <person name="Banfield J.F."/>
        </authorList>
    </citation>
    <scope>NUCLEOTIDE SEQUENCE [LARGE SCALE GENOMIC DNA]</scope>
</reference>
<sequence length="133" mass="15469">MFQISTRLDYGLILMRSLALHYAKGPVSLRVIAEENRLPYRYLMQIVMPLRSALLIRSFEGSRGGYQLSRDPGSITLQDIARVLAPHKRLNRCLRTDHASCSLKHQCSMSSWWLHFNVRFQKMIHDIKLSDLI</sequence>
<dbReference type="Gene3D" id="1.10.10.10">
    <property type="entry name" value="Winged helix-like DNA-binding domain superfamily/Winged helix DNA-binding domain"/>
    <property type="match status" value="1"/>
</dbReference>
<dbReference type="GO" id="GO:0005829">
    <property type="term" value="C:cytosol"/>
    <property type="evidence" value="ECO:0007669"/>
    <property type="project" value="TreeGrafter"/>
</dbReference>
<dbReference type="PANTHER" id="PTHR33221">
    <property type="entry name" value="WINGED HELIX-TURN-HELIX TRANSCRIPTIONAL REGULATOR, RRF2 FAMILY"/>
    <property type="match status" value="1"/>
</dbReference>
<dbReference type="SUPFAM" id="SSF46785">
    <property type="entry name" value="Winged helix' DNA-binding domain"/>
    <property type="match status" value="1"/>
</dbReference>
<gene>
    <name evidence="2" type="ORF">A3B31_03485</name>
</gene>
<dbReference type="InterPro" id="IPR036390">
    <property type="entry name" value="WH_DNA-bd_sf"/>
</dbReference>
<evidence type="ECO:0000313" key="2">
    <source>
        <dbReference type="EMBL" id="OGY92385.1"/>
    </source>
</evidence>
<dbReference type="GO" id="GO:0003677">
    <property type="term" value="F:DNA binding"/>
    <property type="evidence" value="ECO:0007669"/>
    <property type="project" value="UniProtKB-KW"/>
</dbReference>
<comment type="caution">
    <text evidence="2">The sequence shown here is derived from an EMBL/GenBank/DDBJ whole genome shotgun (WGS) entry which is preliminary data.</text>
</comment>
<dbReference type="PANTHER" id="PTHR33221:SF5">
    <property type="entry name" value="HTH-TYPE TRANSCRIPTIONAL REGULATOR ISCR"/>
    <property type="match status" value="1"/>
</dbReference>
<keyword evidence="1" id="KW-0238">DNA-binding</keyword>
<dbReference type="InterPro" id="IPR000944">
    <property type="entry name" value="Tscrpt_reg_Rrf2"/>
</dbReference>
<accession>A0A1G2BTA0</accession>
<dbReference type="EMBL" id="MHKN01000018">
    <property type="protein sequence ID" value="OGY92385.1"/>
    <property type="molecule type" value="Genomic_DNA"/>
</dbReference>
<dbReference type="PROSITE" id="PS51197">
    <property type="entry name" value="HTH_RRF2_2"/>
    <property type="match status" value="1"/>
</dbReference>
<name>A0A1G2BTA0_9BACT</name>
<dbReference type="GO" id="GO:0003700">
    <property type="term" value="F:DNA-binding transcription factor activity"/>
    <property type="evidence" value="ECO:0007669"/>
    <property type="project" value="TreeGrafter"/>
</dbReference>
<evidence type="ECO:0000313" key="3">
    <source>
        <dbReference type="Proteomes" id="UP000177349"/>
    </source>
</evidence>
<evidence type="ECO:0008006" key="4">
    <source>
        <dbReference type="Google" id="ProtNLM"/>
    </source>
</evidence>
<protein>
    <recommendedName>
        <fullName evidence="4">Rrf2 family transcriptional regulator</fullName>
    </recommendedName>
</protein>